<feature type="domain" description="OmpR/PhoB-type" evidence="8">
    <location>
        <begin position="1"/>
        <end position="98"/>
    </location>
</feature>
<evidence type="ECO:0000256" key="4">
    <source>
        <dbReference type="ARBA" id="ARBA00023125"/>
    </source>
</evidence>
<dbReference type="InterPro" id="IPR036388">
    <property type="entry name" value="WH-like_DNA-bd_sf"/>
</dbReference>
<dbReference type="InterPro" id="IPR019734">
    <property type="entry name" value="TPR_rpt"/>
</dbReference>
<evidence type="ECO:0000256" key="2">
    <source>
        <dbReference type="ARBA" id="ARBA00023012"/>
    </source>
</evidence>
<evidence type="ECO:0000313" key="9">
    <source>
        <dbReference type="EMBL" id="MFC6065390.1"/>
    </source>
</evidence>
<comment type="caution">
    <text evidence="9">The sequence shown here is derived from an EMBL/GenBank/DDBJ whole genome shotgun (WGS) entry which is preliminary data.</text>
</comment>
<evidence type="ECO:0000256" key="7">
    <source>
        <dbReference type="PROSITE-ProRule" id="PRU01091"/>
    </source>
</evidence>
<evidence type="ECO:0000259" key="8">
    <source>
        <dbReference type="PROSITE" id="PS51755"/>
    </source>
</evidence>
<evidence type="ECO:0000313" key="10">
    <source>
        <dbReference type="Proteomes" id="UP001596139"/>
    </source>
</evidence>
<dbReference type="Proteomes" id="UP001596139">
    <property type="component" value="Unassembled WGS sequence"/>
</dbReference>
<comment type="similarity">
    <text evidence="1">Belongs to the AfsR/DnrI/RedD regulatory family.</text>
</comment>
<dbReference type="Pfam" id="PF13424">
    <property type="entry name" value="TPR_12"/>
    <property type="match status" value="2"/>
</dbReference>
<dbReference type="SMART" id="SM01043">
    <property type="entry name" value="BTAD"/>
    <property type="match status" value="1"/>
</dbReference>
<dbReference type="PANTHER" id="PTHR35807">
    <property type="entry name" value="TRANSCRIPTIONAL REGULATOR REDD-RELATED"/>
    <property type="match status" value="1"/>
</dbReference>
<sequence length="1016" mass="111833">MGERLSFKILGPLSITVRGRSTTVGGARQRTILSLLILNPGRIVPMDTLVEVVWNGRPPTTARTQVAICIAALRKKFKAEGVDEDIVITAHPGYLLNTEGHDVDSVEFTRLVSAAEQAVKNQRLDEAAQSYKAALDLWRGPALDGVTGQLVEEEARRLEELRLNAFDDGTAVQLELGNHQAAIPELAAVVREHPLRERTRYHLMLAEYRSGRRAEAMATFRDARRQLVEELGLEPGPDLQELHDAILRDDPALAPATHNSFATATKHQTLMPTVHSSLPPDIPGFVGRVKELAALDSLVANDDTRRGVGVSLITGAAGAGKTGLALHWAHRVREQFPDGRLFADLQGYESDDTLPVSDVLNRFLRSLGVPSQQIPPDLEERCSLYRSLLADRRVLLVLDNARTYAQIQPLLPSSGGSCVLVNSREQLEGLVAWPPEARVHLGPLPDPDATELLGKIVGTARIAAAPAESARLVELCDRLPLALRIAAARLASKPHWTVRHLADRLGDERRRLDELSQGETQVRVSFGLSYRHLPEDAARLYRLLGLLDVPDFTAWTGAALLDTDLLDAERLIEHLVDAQLLEALGIDTTGHLRYRFQNLLRLYARERAHEETPPGERREAVDRVFRTFLTIAEEAHRRDYGGDFTVIHSEVPRREIDPAFLDDLLTVPLDWFEAERLGLVAVIEQAARLGMDEVAWDLTASMVTLFETRNYVENWRVCCEHALAAARTAGNVRGQAAMLHDLGAVELRLRRIDRAAASFHEALRLYEAAEDAHGQALTRRNIAITDRIRGDLDLAMQRLEEARATFRTVGDRSSEAHALNNMAQIALDRGRPASAVQLALESVRISQSIGAGGERGLAQGSHRLARAYLAQGQLELAEATFLEVVRIVKEKSDLVGLAYALLGLGETKLAADGSPEQADAVLNEALEISRRIDSPLVEGQINLALGESCRRQGRYSAARTHLLTAQQIFTSVGSPPWQERALLRLDALDADPFTGGGFEHRISVPEQRAPAGVHEG</sequence>
<keyword evidence="5" id="KW-0804">Transcription</keyword>
<dbReference type="EMBL" id="JBHSPX010000007">
    <property type="protein sequence ID" value="MFC6065390.1"/>
    <property type="molecule type" value="Genomic_DNA"/>
</dbReference>
<dbReference type="Gene3D" id="1.10.10.10">
    <property type="entry name" value="Winged helix-like DNA-binding domain superfamily/Winged helix DNA-binding domain"/>
    <property type="match status" value="1"/>
</dbReference>
<feature type="repeat" description="TPR" evidence="6">
    <location>
        <begin position="736"/>
        <end position="769"/>
    </location>
</feature>
<gene>
    <name evidence="9" type="ORF">ACFP4F_23000</name>
</gene>
<dbReference type="Gene3D" id="3.40.50.300">
    <property type="entry name" value="P-loop containing nucleotide triphosphate hydrolases"/>
    <property type="match status" value="1"/>
</dbReference>
<dbReference type="PRINTS" id="PR00364">
    <property type="entry name" value="DISEASERSIST"/>
</dbReference>
<dbReference type="PROSITE" id="PS50005">
    <property type="entry name" value="TPR"/>
    <property type="match status" value="1"/>
</dbReference>
<evidence type="ECO:0000256" key="1">
    <source>
        <dbReference type="ARBA" id="ARBA00005820"/>
    </source>
</evidence>
<proteinExistence type="inferred from homology"/>
<dbReference type="SMART" id="SM00028">
    <property type="entry name" value="TPR"/>
    <property type="match status" value="5"/>
</dbReference>
<organism evidence="9 10">
    <name type="scientific">Streptomyces ochraceiscleroticus</name>
    <dbReference type="NCBI Taxonomy" id="47761"/>
    <lineage>
        <taxon>Bacteria</taxon>
        <taxon>Bacillati</taxon>
        <taxon>Actinomycetota</taxon>
        <taxon>Actinomycetes</taxon>
        <taxon>Kitasatosporales</taxon>
        <taxon>Streptomycetaceae</taxon>
        <taxon>Streptomyces</taxon>
    </lineage>
</organism>
<dbReference type="InterPro" id="IPR011990">
    <property type="entry name" value="TPR-like_helical_dom_sf"/>
</dbReference>
<dbReference type="PROSITE" id="PS51755">
    <property type="entry name" value="OMPR_PHOB"/>
    <property type="match status" value="1"/>
</dbReference>
<name>A0ABW1MPR8_9ACTN</name>
<dbReference type="InterPro" id="IPR005158">
    <property type="entry name" value="BTAD"/>
</dbReference>
<keyword evidence="6" id="KW-0802">TPR repeat</keyword>
<reference evidence="10" key="1">
    <citation type="journal article" date="2019" name="Int. J. Syst. Evol. Microbiol.">
        <title>The Global Catalogue of Microorganisms (GCM) 10K type strain sequencing project: providing services to taxonomists for standard genome sequencing and annotation.</title>
        <authorList>
            <consortium name="The Broad Institute Genomics Platform"/>
            <consortium name="The Broad Institute Genome Sequencing Center for Infectious Disease"/>
            <person name="Wu L."/>
            <person name="Ma J."/>
        </authorList>
    </citation>
    <scope>NUCLEOTIDE SEQUENCE [LARGE SCALE GENOMIC DNA]</scope>
    <source>
        <strain evidence="10">CGMCC 1.15180</strain>
    </source>
</reference>
<feature type="DNA-binding region" description="OmpR/PhoB-type" evidence="7">
    <location>
        <begin position="1"/>
        <end position="98"/>
    </location>
</feature>
<dbReference type="RefSeq" id="WP_078649354.1">
    <property type="nucleotide sequence ID" value="NZ_JBHSPX010000007.1"/>
</dbReference>
<dbReference type="SUPFAM" id="SSF52540">
    <property type="entry name" value="P-loop containing nucleoside triphosphate hydrolases"/>
    <property type="match status" value="1"/>
</dbReference>
<dbReference type="CDD" id="cd15831">
    <property type="entry name" value="BTAD"/>
    <property type="match status" value="1"/>
</dbReference>
<evidence type="ECO:0000256" key="6">
    <source>
        <dbReference type="PROSITE-ProRule" id="PRU00339"/>
    </source>
</evidence>
<keyword evidence="4 7" id="KW-0238">DNA-binding</keyword>
<dbReference type="SMART" id="SM00862">
    <property type="entry name" value="Trans_reg_C"/>
    <property type="match status" value="1"/>
</dbReference>
<dbReference type="InterPro" id="IPR027417">
    <property type="entry name" value="P-loop_NTPase"/>
</dbReference>
<evidence type="ECO:0000256" key="5">
    <source>
        <dbReference type="ARBA" id="ARBA00023163"/>
    </source>
</evidence>
<keyword evidence="3" id="KW-0805">Transcription regulation</keyword>
<dbReference type="Pfam" id="PF00486">
    <property type="entry name" value="Trans_reg_C"/>
    <property type="match status" value="1"/>
</dbReference>
<dbReference type="InterPro" id="IPR001867">
    <property type="entry name" value="OmpR/PhoB-type_DNA-bd"/>
</dbReference>
<protein>
    <submittedName>
        <fullName evidence="9">BTAD domain-containing putative transcriptional regulator</fullName>
    </submittedName>
</protein>
<dbReference type="Gene3D" id="1.25.40.10">
    <property type="entry name" value="Tetratricopeptide repeat domain"/>
    <property type="match status" value="2"/>
</dbReference>
<dbReference type="Pfam" id="PF13374">
    <property type="entry name" value="TPR_10"/>
    <property type="match status" value="1"/>
</dbReference>
<accession>A0ABW1MPR8</accession>
<dbReference type="Pfam" id="PF03704">
    <property type="entry name" value="BTAD"/>
    <property type="match status" value="1"/>
</dbReference>
<dbReference type="SUPFAM" id="SSF46894">
    <property type="entry name" value="C-terminal effector domain of the bipartite response regulators"/>
    <property type="match status" value="1"/>
</dbReference>
<dbReference type="SUPFAM" id="SSF48452">
    <property type="entry name" value="TPR-like"/>
    <property type="match status" value="3"/>
</dbReference>
<dbReference type="PANTHER" id="PTHR35807:SF1">
    <property type="entry name" value="TRANSCRIPTIONAL REGULATOR REDD"/>
    <property type="match status" value="1"/>
</dbReference>
<keyword evidence="10" id="KW-1185">Reference proteome</keyword>
<keyword evidence="2" id="KW-0902">Two-component regulatory system</keyword>
<evidence type="ECO:0000256" key="3">
    <source>
        <dbReference type="ARBA" id="ARBA00023015"/>
    </source>
</evidence>
<dbReference type="InterPro" id="IPR016032">
    <property type="entry name" value="Sig_transdc_resp-reg_C-effctor"/>
</dbReference>
<dbReference type="InterPro" id="IPR051677">
    <property type="entry name" value="AfsR-DnrI-RedD_regulator"/>
</dbReference>